<name>A0A9J6RME6_9GAMM</name>
<sequence>MILPPISEQKQRAKTIVFSLLALMIALGEYTEAIGLVNDAVAYVQRQYTNDLEYELIESLHVGNTVAYAESKTGSPQVARIIDEHTVANYFYLEKCLLTVFYRNNQVAGYTVLALEPGFEPATYHVGANTERLGAFYFSDISAIAAGYTVDYSKAASYYLEQLESGYSGLLTKGFLGYIAYGVEGQAEATAGLYQQQVYGTDEEIAPLLAELRAAIKPNFYGEGDVTLAMVEKSLLTPAEFTTYFAKPH</sequence>
<dbReference type="EMBL" id="JAPTGG010000008">
    <property type="protein sequence ID" value="MCZ0865644.1"/>
    <property type="molecule type" value="Genomic_DNA"/>
</dbReference>
<dbReference type="RefSeq" id="WP_258331790.1">
    <property type="nucleotide sequence ID" value="NZ_JAPTGG010000008.1"/>
</dbReference>
<dbReference type="InterPro" id="IPR050010">
    <property type="entry name" value="ETEC_3214_dom"/>
</dbReference>
<gene>
    <name evidence="1" type="ORF">O0V09_10550</name>
</gene>
<protein>
    <submittedName>
        <fullName evidence="1">Uncharacterized protein</fullName>
    </submittedName>
</protein>
<reference evidence="1 2" key="1">
    <citation type="submission" date="2022-12" db="EMBL/GenBank/DDBJ databases">
        <title>Dasania phycosphaerae sp. nov., isolated from particulate material of the south coast of Korea.</title>
        <authorList>
            <person name="Jiang Y."/>
        </authorList>
    </citation>
    <scope>NUCLEOTIDE SEQUENCE [LARGE SCALE GENOMIC DNA]</scope>
    <source>
        <strain evidence="1 2">GY-19</strain>
    </source>
</reference>
<evidence type="ECO:0000313" key="2">
    <source>
        <dbReference type="Proteomes" id="UP001069090"/>
    </source>
</evidence>
<comment type="caution">
    <text evidence="1">The sequence shown here is derived from an EMBL/GenBank/DDBJ whole genome shotgun (WGS) entry which is preliminary data.</text>
</comment>
<dbReference type="NCBIfam" id="NF043066">
    <property type="entry name" value="ETEC_3214_dom"/>
    <property type="match status" value="1"/>
</dbReference>
<proteinExistence type="predicted"/>
<dbReference type="Proteomes" id="UP001069090">
    <property type="component" value="Unassembled WGS sequence"/>
</dbReference>
<dbReference type="AlphaFoldDB" id="A0A9J6RME6"/>
<evidence type="ECO:0000313" key="1">
    <source>
        <dbReference type="EMBL" id="MCZ0865644.1"/>
    </source>
</evidence>
<keyword evidence="2" id="KW-1185">Reference proteome</keyword>
<organism evidence="1 2">
    <name type="scientific">Dasania phycosphaerae</name>
    <dbReference type="NCBI Taxonomy" id="2950436"/>
    <lineage>
        <taxon>Bacteria</taxon>
        <taxon>Pseudomonadati</taxon>
        <taxon>Pseudomonadota</taxon>
        <taxon>Gammaproteobacteria</taxon>
        <taxon>Cellvibrionales</taxon>
        <taxon>Spongiibacteraceae</taxon>
        <taxon>Dasania</taxon>
    </lineage>
</organism>
<accession>A0A9J6RME6</accession>